<keyword evidence="3" id="KW-1185">Reference proteome</keyword>
<organism evidence="2 3">
    <name type="scientific">Streptomyces sioyaensis</name>
    <dbReference type="NCBI Taxonomy" id="67364"/>
    <lineage>
        <taxon>Bacteria</taxon>
        <taxon>Bacillati</taxon>
        <taxon>Actinomycetota</taxon>
        <taxon>Actinomycetes</taxon>
        <taxon>Kitasatosporales</taxon>
        <taxon>Streptomycetaceae</taxon>
        <taxon>Streptomyces</taxon>
    </lineage>
</organism>
<reference evidence="2 3" key="1">
    <citation type="submission" date="2019-01" db="EMBL/GenBank/DDBJ databases">
        <title>Draft genome sequences of the type strain Streptomyces sioyaensis DSM 40032 and its novel strain, TM32, a thermotolerant antibiotics-producing actinobacterium.</title>
        <authorList>
            <person name="Nakaew N."/>
            <person name="Lumyong S."/>
            <person name="Sloan W.T."/>
            <person name="Sungthong R."/>
        </authorList>
    </citation>
    <scope>NUCLEOTIDE SEQUENCE [LARGE SCALE GENOMIC DNA]</scope>
    <source>
        <strain evidence="2 3">DSM 40032</strain>
    </source>
</reference>
<dbReference type="EMBL" id="SDIF01000094">
    <property type="protein sequence ID" value="RXS62314.1"/>
    <property type="molecule type" value="Genomic_DNA"/>
</dbReference>
<comment type="caution">
    <text evidence="2">The sequence shown here is derived from an EMBL/GenBank/DDBJ whole genome shotgun (WGS) entry which is preliminary data.</text>
</comment>
<dbReference type="AlphaFoldDB" id="A0A4V1NP50"/>
<name>A0A4V1NP50_9ACTN</name>
<gene>
    <name evidence="2" type="ORF">EST54_25480</name>
</gene>
<feature type="chain" id="PRO_5020921662" description="Secreted protein" evidence="1">
    <location>
        <begin position="26"/>
        <end position="183"/>
    </location>
</feature>
<sequence>MRFRKTAATALTALAFAGVAGPASADSALHSAQPASAAKGIKLKSLRSPDGKTLKATLSMPAGYHFTVAGKELELVGPHHRTVGRLGNAIKLKNGKTAHVSYRASGATVTVRSTRSFQQLGVSTRDMAAESYAQCANDKIRDYVVSGGIGGCIAGAETGCAPGATAGAFGGLVSGAVLSLSDC</sequence>
<keyword evidence="1" id="KW-0732">Signal</keyword>
<evidence type="ECO:0008006" key="4">
    <source>
        <dbReference type="Google" id="ProtNLM"/>
    </source>
</evidence>
<evidence type="ECO:0000313" key="3">
    <source>
        <dbReference type="Proteomes" id="UP000289482"/>
    </source>
</evidence>
<accession>A0A4V1NP50</accession>
<dbReference type="GeneID" id="95781264"/>
<proteinExistence type="predicted"/>
<protein>
    <recommendedName>
        <fullName evidence="4">Secreted protein</fullName>
    </recommendedName>
</protein>
<feature type="signal peptide" evidence="1">
    <location>
        <begin position="1"/>
        <end position="25"/>
    </location>
</feature>
<evidence type="ECO:0000313" key="2">
    <source>
        <dbReference type="EMBL" id="RXS62314.1"/>
    </source>
</evidence>
<dbReference type="Proteomes" id="UP000289482">
    <property type="component" value="Unassembled WGS sequence"/>
</dbReference>
<dbReference type="RefSeq" id="WP_129250064.1">
    <property type="nucleotide sequence ID" value="NZ_JABZEL010000009.1"/>
</dbReference>
<evidence type="ECO:0000256" key="1">
    <source>
        <dbReference type="SAM" id="SignalP"/>
    </source>
</evidence>